<dbReference type="AlphaFoldDB" id="A0A8J3PB34"/>
<evidence type="ECO:0000313" key="3">
    <source>
        <dbReference type="Proteomes" id="UP000630887"/>
    </source>
</evidence>
<name>A0A8J3PB34_9ACTN</name>
<protein>
    <submittedName>
        <fullName evidence="2">Uncharacterized protein</fullName>
    </submittedName>
</protein>
<feature type="chain" id="PRO_5035284281" evidence="1">
    <location>
        <begin position="33"/>
        <end position="288"/>
    </location>
</feature>
<sequence>MQARATHHRLTRAALAAGLALSALAVSQLALAAPATAVSGLTRQTATGPSDTVPKTQNKTCPAGTVALGGGGAVSGATGHIGMDFMLPVSENTTWSVTGREDESGTGLRWSLTTTVLCAPAPAGYQVVAGSSAWSSPSDKSHLVSCPLGKVALGVGGAVSGASVSELILEDLRIDTSSVTVTGAEDGTGFAGDWQVQARAICADQPAGYERLLDDSAYSSSSTQSVTVTCSAGRKVHGVGAEILGGEGQVRLTAMHAVSSTSVTASATEDDNGFSGNWKVRAFAVCAS</sequence>
<reference evidence="2 3" key="1">
    <citation type="submission" date="2021-01" db="EMBL/GenBank/DDBJ databases">
        <title>Whole genome shotgun sequence of Catellatospora coxensis NBRC 107359.</title>
        <authorList>
            <person name="Komaki H."/>
            <person name="Tamura T."/>
        </authorList>
    </citation>
    <scope>NUCLEOTIDE SEQUENCE [LARGE SCALE GENOMIC DNA]</scope>
    <source>
        <strain evidence="2 3">NBRC 107359</strain>
    </source>
</reference>
<feature type="signal peptide" evidence="1">
    <location>
        <begin position="1"/>
        <end position="32"/>
    </location>
</feature>
<dbReference type="EMBL" id="BONI01000105">
    <property type="protein sequence ID" value="GIG10906.1"/>
    <property type="molecule type" value="Genomic_DNA"/>
</dbReference>
<gene>
    <name evidence="2" type="ORF">Cco03nite_76060</name>
</gene>
<organism evidence="2 3">
    <name type="scientific">Catellatospora coxensis</name>
    <dbReference type="NCBI Taxonomy" id="310354"/>
    <lineage>
        <taxon>Bacteria</taxon>
        <taxon>Bacillati</taxon>
        <taxon>Actinomycetota</taxon>
        <taxon>Actinomycetes</taxon>
        <taxon>Micromonosporales</taxon>
        <taxon>Micromonosporaceae</taxon>
        <taxon>Catellatospora</taxon>
    </lineage>
</organism>
<dbReference type="RefSeq" id="WP_203698867.1">
    <property type="nucleotide sequence ID" value="NZ_BAAALC010000089.1"/>
</dbReference>
<keyword evidence="3" id="KW-1185">Reference proteome</keyword>
<proteinExistence type="predicted"/>
<keyword evidence="1" id="KW-0732">Signal</keyword>
<comment type="caution">
    <text evidence="2">The sequence shown here is derived from an EMBL/GenBank/DDBJ whole genome shotgun (WGS) entry which is preliminary data.</text>
</comment>
<dbReference type="Proteomes" id="UP000630887">
    <property type="component" value="Unassembled WGS sequence"/>
</dbReference>
<evidence type="ECO:0000256" key="1">
    <source>
        <dbReference type="SAM" id="SignalP"/>
    </source>
</evidence>
<accession>A0A8J3PB34</accession>
<evidence type="ECO:0000313" key="2">
    <source>
        <dbReference type="EMBL" id="GIG10906.1"/>
    </source>
</evidence>